<keyword evidence="1" id="KW-0472">Membrane</keyword>
<evidence type="ECO:0000256" key="1">
    <source>
        <dbReference type="SAM" id="Phobius"/>
    </source>
</evidence>
<dbReference type="EMBL" id="BJZV01000007">
    <property type="protein sequence ID" value="GEP09781.1"/>
    <property type="molecule type" value="Genomic_DNA"/>
</dbReference>
<feature type="transmembrane region" description="Helical" evidence="1">
    <location>
        <begin position="103"/>
        <end position="126"/>
    </location>
</feature>
<evidence type="ECO:0000313" key="2">
    <source>
        <dbReference type="EMBL" id="GEP09781.1"/>
    </source>
</evidence>
<keyword evidence="3" id="KW-1185">Reference proteome</keyword>
<comment type="caution">
    <text evidence="2">The sequence shown here is derived from an EMBL/GenBank/DDBJ whole genome shotgun (WGS) entry which is preliminary data.</text>
</comment>
<keyword evidence="1" id="KW-0812">Transmembrane</keyword>
<evidence type="ECO:0000313" key="3">
    <source>
        <dbReference type="Proteomes" id="UP000321750"/>
    </source>
</evidence>
<organism evidence="2 3">
    <name type="scientific">Methylobacterium gnaphalii</name>
    <dbReference type="NCBI Taxonomy" id="1010610"/>
    <lineage>
        <taxon>Bacteria</taxon>
        <taxon>Pseudomonadati</taxon>
        <taxon>Pseudomonadota</taxon>
        <taxon>Alphaproteobacteria</taxon>
        <taxon>Hyphomicrobiales</taxon>
        <taxon>Methylobacteriaceae</taxon>
        <taxon>Methylobacterium</taxon>
    </lineage>
</organism>
<gene>
    <name evidence="2" type="ORF">MGN01_16260</name>
</gene>
<dbReference type="Proteomes" id="UP000321750">
    <property type="component" value="Unassembled WGS sequence"/>
</dbReference>
<name>A0A512JIJ5_9HYPH</name>
<reference evidence="2 3" key="1">
    <citation type="submission" date="2019-07" db="EMBL/GenBank/DDBJ databases">
        <title>Whole genome shotgun sequence of Methylobacterium gnaphalii NBRC 107716.</title>
        <authorList>
            <person name="Hosoyama A."/>
            <person name="Uohara A."/>
            <person name="Ohji S."/>
            <person name="Ichikawa N."/>
        </authorList>
    </citation>
    <scope>NUCLEOTIDE SEQUENCE [LARGE SCALE GENOMIC DNA]</scope>
    <source>
        <strain evidence="2 3">NBRC 107716</strain>
    </source>
</reference>
<accession>A0A512JIJ5</accession>
<dbReference type="AlphaFoldDB" id="A0A512JIJ5"/>
<dbReference type="OrthoDB" id="7996971at2"/>
<feature type="transmembrane region" description="Helical" evidence="1">
    <location>
        <begin position="72"/>
        <end position="91"/>
    </location>
</feature>
<proteinExistence type="predicted"/>
<keyword evidence="1" id="KW-1133">Transmembrane helix</keyword>
<feature type="transmembrane region" description="Helical" evidence="1">
    <location>
        <begin position="183"/>
        <end position="207"/>
    </location>
</feature>
<sequence>MQKVSNPKGTRAVTEGDTNNRSNVLEDNIHFKNLAAYTKLRKDISEVFHAKTADAQKLSTEFSKLIITNLQFINAGGLLAVPSLSTSFLGLSQLQHCEKMLYLGLPMAIFTIGLLSASLSALFTYFNYQAVAQNNMYIAAEALHVVDEALPNMPPEIRASNELTKREVSSKQAISQRSIRRNYYCAFIAGWTSIGSFIASCILLAAFSR</sequence>
<protein>
    <submittedName>
        <fullName evidence="2">Uncharacterized protein</fullName>
    </submittedName>
</protein>
<dbReference type="RefSeq" id="WP_147046086.1">
    <property type="nucleotide sequence ID" value="NZ_BPQK01000003.1"/>
</dbReference>